<dbReference type="GO" id="GO:0004122">
    <property type="term" value="F:cystathionine beta-synthase activity"/>
    <property type="evidence" value="ECO:0007669"/>
    <property type="project" value="UniProtKB-EC"/>
</dbReference>
<dbReference type="OrthoDB" id="728at2759"/>
<protein>
    <recommendedName>
        <fullName evidence="4">cystathionine beta-synthase</fullName>
        <ecNumber evidence="4">4.2.1.22</ecNumber>
    </recommendedName>
</protein>
<dbReference type="AlphaFoldDB" id="A0A6P7G2H2"/>
<dbReference type="FunCoup" id="A0A6P7G2H2">
    <property type="interactions" value="284"/>
</dbReference>
<evidence type="ECO:0000256" key="4">
    <source>
        <dbReference type="ARBA" id="ARBA00012041"/>
    </source>
</evidence>
<dbReference type="RefSeq" id="XP_028143106.1">
    <property type="nucleotide sequence ID" value="XM_028287305.1"/>
</dbReference>
<evidence type="ECO:0000259" key="8">
    <source>
        <dbReference type="PROSITE" id="PS51371"/>
    </source>
</evidence>
<dbReference type="InterPro" id="IPR050214">
    <property type="entry name" value="Cys_Synth/Cystath_Beta-Synth"/>
</dbReference>
<dbReference type="CDD" id="cd01561">
    <property type="entry name" value="CBS_like"/>
    <property type="match status" value="1"/>
</dbReference>
<comment type="catalytic activity">
    <reaction evidence="6">
        <text>L-homocysteine + L-serine = L,L-cystathionine + H2O</text>
        <dbReference type="Rhea" id="RHEA:10112"/>
        <dbReference type="ChEBI" id="CHEBI:15377"/>
        <dbReference type="ChEBI" id="CHEBI:33384"/>
        <dbReference type="ChEBI" id="CHEBI:58161"/>
        <dbReference type="ChEBI" id="CHEBI:58199"/>
        <dbReference type="EC" id="4.2.1.22"/>
    </reaction>
</comment>
<dbReference type="SUPFAM" id="SSF54631">
    <property type="entry name" value="CBS-domain pair"/>
    <property type="match status" value="1"/>
</dbReference>
<dbReference type="GO" id="GO:0030170">
    <property type="term" value="F:pyridoxal phosphate binding"/>
    <property type="evidence" value="ECO:0007669"/>
    <property type="project" value="UniProtKB-ARBA"/>
</dbReference>
<dbReference type="InterPro" id="IPR036052">
    <property type="entry name" value="TrpB-like_PALP_sf"/>
</dbReference>
<dbReference type="EC" id="4.2.1.22" evidence="4"/>
<organism evidence="9">
    <name type="scientific">Diabrotica virgifera virgifera</name>
    <name type="common">western corn rootworm</name>
    <dbReference type="NCBI Taxonomy" id="50390"/>
    <lineage>
        <taxon>Eukaryota</taxon>
        <taxon>Metazoa</taxon>
        <taxon>Ecdysozoa</taxon>
        <taxon>Arthropoda</taxon>
        <taxon>Hexapoda</taxon>
        <taxon>Insecta</taxon>
        <taxon>Pterygota</taxon>
        <taxon>Neoptera</taxon>
        <taxon>Endopterygota</taxon>
        <taxon>Coleoptera</taxon>
        <taxon>Polyphaga</taxon>
        <taxon>Cucujiformia</taxon>
        <taxon>Chrysomeloidea</taxon>
        <taxon>Chrysomelidae</taxon>
        <taxon>Galerucinae</taxon>
        <taxon>Diabroticina</taxon>
        <taxon>Diabroticites</taxon>
        <taxon>Diabrotica</taxon>
    </lineage>
</organism>
<dbReference type="InterPro" id="IPR046342">
    <property type="entry name" value="CBS_dom_sf"/>
</dbReference>
<name>A0A6P7G2H2_DIAVI</name>
<evidence type="ECO:0000256" key="5">
    <source>
        <dbReference type="ARBA" id="ARBA00022898"/>
    </source>
</evidence>
<gene>
    <name evidence="9" type="primary">LOC114336914</name>
</gene>
<sequence length="519" mass="57529">MSQLIKEQDAGFLFRSPLEEKAVIPDKIPKCPWTKDLYKTEKSPHSKWDWKPYPSKVLPNIAKAVGNTPMVKLNGIPKAENLECEIYGKCEFLNPVGSIKDRMLIRCIEDGERSGILKPGATIIEVSSGNTGVALAWASSIKGYKCIVVLPDKYSMEKEFLIKAFGGQVVRVPMGAPYTSENGMYGKAHALHKQIPNSILLDQFSNPSNPLAHYDTTAEEIYHQCDGQVDMIVMGCGTGGTLTGISRKFKEISPNTIIIGADPYGSQYAQPAELNKTDVKAFDIEGIGYEIAPTVCDRSMVSKWYKFHDKESLNMCRRLIREEGLLVGTSSGVIMAGALKAIKDFNMGKGKKVVVLLPDGAKNYLTKFCCDQWMEQRNLLPAVNTHNHWWWDVNVMELSFKPCQTVEKSASPKDVLALMDKLNVDYLPAVSEGLIVGLATRRNTLNRMIADESPNDEINNCLVRMFSKLPKASSLGLASRVLEVENYVVILDSDSGVDEAVGVVTSDDILHYIQTHKKN</sequence>
<dbReference type="FunFam" id="3.40.50.1100:FF:000118">
    <property type="entry name" value="Related to CYS4-cystathionine beta-synthase"/>
    <property type="match status" value="1"/>
</dbReference>
<evidence type="ECO:0000256" key="7">
    <source>
        <dbReference type="PROSITE-ProRule" id="PRU00703"/>
    </source>
</evidence>
<evidence type="ECO:0000256" key="3">
    <source>
        <dbReference type="ARBA" id="ARBA00007103"/>
    </source>
</evidence>
<comment type="cofactor">
    <cofactor evidence="1">
        <name>pyridoxal 5'-phosphate</name>
        <dbReference type="ChEBI" id="CHEBI:597326"/>
    </cofactor>
</comment>
<dbReference type="PROSITE" id="PS51371">
    <property type="entry name" value="CBS"/>
    <property type="match status" value="1"/>
</dbReference>
<keyword evidence="7" id="KW-0129">CBS domain</keyword>
<dbReference type="InterPro" id="IPR000644">
    <property type="entry name" value="CBS_dom"/>
</dbReference>
<dbReference type="GO" id="GO:0019344">
    <property type="term" value="P:cysteine biosynthetic process"/>
    <property type="evidence" value="ECO:0007669"/>
    <property type="project" value="UniProtKB-ARBA"/>
</dbReference>
<dbReference type="Gene3D" id="3.10.580.10">
    <property type="entry name" value="CBS-domain"/>
    <property type="match status" value="1"/>
</dbReference>
<proteinExistence type="inferred from homology"/>
<dbReference type="InterPro" id="IPR001926">
    <property type="entry name" value="TrpB-like_PALP"/>
</dbReference>
<dbReference type="KEGG" id="dvv:114336914"/>
<comment type="similarity">
    <text evidence="3">Belongs to the cysteine synthase/cystathionine beta-synthase family.</text>
</comment>
<feature type="domain" description="CBS" evidence="8">
    <location>
        <begin position="398"/>
        <end position="457"/>
    </location>
</feature>
<evidence type="ECO:0000256" key="2">
    <source>
        <dbReference type="ARBA" id="ARBA00005003"/>
    </source>
</evidence>
<evidence type="ECO:0000256" key="1">
    <source>
        <dbReference type="ARBA" id="ARBA00001933"/>
    </source>
</evidence>
<evidence type="ECO:0000313" key="9">
    <source>
        <dbReference type="RefSeq" id="XP_028143106.1"/>
    </source>
</evidence>
<dbReference type="PANTHER" id="PTHR10314">
    <property type="entry name" value="CYSTATHIONINE BETA-SYNTHASE"/>
    <property type="match status" value="1"/>
</dbReference>
<dbReference type="FunFam" id="3.40.50.1100:FF:000003">
    <property type="entry name" value="Cystathionine beta-synthase"/>
    <property type="match status" value="1"/>
</dbReference>
<keyword evidence="5" id="KW-0663">Pyridoxal phosphate</keyword>
<evidence type="ECO:0000256" key="6">
    <source>
        <dbReference type="ARBA" id="ARBA00047490"/>
    </source>
</evidence>
<dbReference type="SUPFAM" id="SSF53686">
    <property type="entry name" value="Tryptophan synthase beta subunit-like PLP-dependent enzymes"/>
    <property type="match status" value="1"/>
</dbReference>
<dbReference type="InParanoid" id="A0A6P7G2H2"/>
<comment type="pathway">
    <text evidence="2">Amino-acid biosynthesis; L-cysteine biosynthesis; L-cysteine from L-homocysteine and L-serine: step 1/2.</text>
</comment>
<reference evidence="9" key="1">
    <citation type="submission" date="2025-08" db="UniProtKB">
        <authorList>
            <consortium name="RefSeq"/>
        </authorList>
    </citation>
    <scope>IDENTIFICATION</scope>
    <source>
        <tissue evidence="9">Whole insect</tissue>
    </source>
</reference>
<dbReference type="Pfam" id="PF00291">
    <property type="entry name" value="PALP"/>
    <property type="match status" value="1"/>
</dbReference>
<dbReference type="Gene3D" id="3.40.50.1100">
    <property type="match status" value="2"/>
</dbReference>
<accession>A0A6P7G2H2</accession>